<evidence type="ECO:0000313" key="3">
    <source>
        <dbReference type="Proteomes" id="UP000789405"/>
    </source>
</evidence>
<evidence type="ECO:0000256" key="1">
    <source>
        <dbReference type="SAM" id="MobiDB-lite"/>
    </source>
</evidence>
<accession>A0A9N8ZUC7</accession>
<proteinExistence type="predicted"/>
<protein>
    <submittedName>
        <fullName evidence="2">579_t:CDS:1</fullName>
    </submittedName>
</protein>
<dbReference type="EMBL" id="CAJVPY010001128">
    <property type="protein sequence ID" value="CAG8508518.1"/>
    <property type="molecule type" value="Genomic_DNA"/>
</dbReference>
<reference evidence="2" key="1">
    <citation type="submission" date="2021-06" db="EMBL/GenBank/DDBJ databases">
        <authorList>
            <person name="Kallberg Y."/>
            <person name="Tangrot J."/>
            <person name="Rosling A."/>
        </authorList>
    </citation>
    <scope>NUCLEOTIDE SEQUENCE</scope>
    <source>
        <strain evidence="2">MA453B</strain>
    </source>
</reference>
<dbReference type="AlphaFoldDB" id="A0A9N8ZUC7"/>
<keyword evidence="3" id="KW-1185">Reference proteome</keyword>
<comment type="caution">
    <text evidence="2">The sequence shown here is derived from an EMBL/GenBank/DDBJ whole genome shotgun (WGS) entry which is preliminary data.</text>
</comment>
<feature type="non-terminal residue" evidence="2">
    <location>
        <position position="56"/>
    </location>
</feature>
<feature type="region of interest" description="Disordered" evidence="1">
    <location>
        <begin position="1"/>
        <end position="23"/>
    </location>
</feature>
<sequence length="56" mass="6234">NPSTPHGLKKLPSPTNGDKDIGGLLQKRGAKYSSRPPSYYLHQILARNKAFVRVLF</sequence>
<gene>
    <name evidence="2" type="ORF">DERYTH_LOCUS3265</name>
</gene>
<name>A0A9N8ZUC7_9GLOM</name>
<organism evidence="2 3">
    <name type="scientific">Dentiscutata erythropus</name>
    <dbReference type="NCBI Taxonomy" id="1348616"/>
    <lineage>
        <taxon>Eukaryota</taxon>
        <taxon>Fungi</taxon>
        <taxon>Fungi incertae sedis</taxon>
        <taxon>Mucoromycota</taxon>
        <taxon>Glomeromycotina</taxon>
        <taxon>Glomeromycetes</taxon>
        <taxon>Diversisporales</taxon>
        <taxon>Gigasporaceae</taxon>
        <taxon>Dentiscutata</taxon>
    </lineage>
</organism>
<evidence type="ECO:0000313" key="2">
    <source>
        <dbReference type="EMBL" id="CAG8508518.1"/>
    </source>
</evidence>
<dbReference type="Proteomes" id="UP000789405">
    <property type="component" value="Unassembled WGS sequence"/>
</dbReference>
<dbReference type="OrthoDB" id="1055148at2759"/>